<sequence length="239" mass="26302">MAQELLVEGAVASPGRYLWRDDLRLLDLTTAVRPTADAWPLGAALLRQSARQEQRKLKAGVLFDLHTARVNAGRIEDPSLTALLERQLQQITRMAVTGRIQAEMNPLKQRLLAYNPLLEPGDHIVYPTRSSTIRLTGAVIEECVTAFVPAQPAAAYLDSCPRHWAADRDYIYLIQPDSTVQRLGVASWNSDDGWLATGGTLYVPFHPALFGESGNDFNDEMAALLATQYTGLEATAADE</sequence>
<comment type="caution">
    <text evidence="3">The sequence shown here is derived from an EMBL/GenBank/DDBJ whole genome shotgun (WGS) entry which is preliminary data.</text>
</comment>
<dbReference type="Gene3D" id="3.10.560.10">
    <property type="entry name" value="Outer membrane lipoprotein wza domain like"/>
    <property type="match status" value="1"/>
</dbReference>
<dbReference type="RefSeq" id="WP_104738210.1">
    <property type="nucleotide sequence ID" value="NZ_BMHR01000006.1"/>
</dbReference>
<evidence type="ECO:0000313" key="4">
    <source>
        <dbReference type="Proteomes" id="UP000243451"/>
    </source>
</evidence>
<organism evidence="3 4">
    <name type="scientific">Halopseudomonas oceani</name>
    <dbReference type="NCBI Taxonomy" id="1708783"/>
    <lineage>
        <taxon>Bacteria</taxon>
        <taxon>Pseudomonadati</taxon>
        <taxon>Pseudomonadota</taxon>
        <taxon>Gammaproteobacteria</taxon>
        <taxon>Pseudomonadales</taxon>
        <taxon>Pseudomonadaceae</taxon>
        <taxon>Halopseudomonas</taxon>
    </lineage>
</organism>
<accession>A0A2P4EVH3</accession>
<dbReference type="Proteomes" id="UP000243451">
    <property type="component" value="Unassembled WGS sequence"/>
</dbReference>
<gene>
    <name evidence="3" type="ORF">C1949_09345</name>
</gene>
<dbReference type="Pfam" id="PF06251">
    <property type="entry name" value="Caps_syn_GfcC_C"/>
    <property type="match status" value="1"/>
</dbReference>
<keyword evidence="4" id="KW-1185">Reference proteome</keyword>
<evidence type="ECO:0000313" key="3">
    <source>
        <dbReference type="EMBL" id="POB03568.1"/>
    </source>
</evidence>
<evidence type="ECO:0000259" key="1">
    <source>
        <dbReference type="Pfam" id="PF06251"/>
    </source>
</evidence>
<dbReference type="AlphaFoldDB" id="A0A2P4EVH3"/>
<feature type="domain" description="Capsule biosynthesis GfcC-like N-terminal" evidence="2">
    <location>
        <begin position="21"/>
        <end position="110"/>
    </location>
</feature>
<reference evidence="3 4" key="1">
    <citation type="submission" date="2018-01" db="EMBL/GenBank/DDBJ databases">
        <title>Draft genome of the type strain Pseudomonas oceani DSM 100277 isolated from the deep water in Okinawa trough, northwestern Pacific Ocean.</title>
        <authorList>
            <person name="Gomila M."/>
            <person name="Mulet M."/>
            <person name="Garcia-Valdes E."/>
            <person name="Lalucat J."/>
        </authorList>
    </citation>
    <scope>NUCLEOTIDE SEQUENCE [LARGE SCALE GENOMIC DNA]</scope>
    <source>
        <strain evidence="3 4">DSM 100277</strain>
    </source>
</reference>
<dbReference type="Pfam" id="PF20616">
    <property type="entry name" value="Caps_syn_GfcC_N"/>
    <property type="match status" value="1"/>
</dbReference>
<protein>
    <submittedName>
        <fullName evidence="3">Uncharacterized protein</fullName>
    </submittedName>
</protein>
<dbReference type="InterPro" id="IPR046459">
    <property type="entry name" value="Caps_syn_GfcC_N"/>
</dbReference>
<dbReference type="EMBL" id="PPSK01000007">
    <property type="protein sequence ID" value="POB03568.1"/>
    <property type="molecule type" value="Genomic_DNA"/>
</dbReference>
<dbReference type="InterPro" id="IPR010425">
    <property type="entry name" value="Caps_synth_GfcC-like_C"/>
</dbReference>
<proteinExistence type="predicted"/>
<feature type="domain" description="Capsule biosynthesis GfcC-like C-terminal" evidence="1">
    <location>
        <begin position="146"/>
        <end position="227"/>
    </location>
</feature>
<name>A0A2P4EVH3_9GAMM</name>
<evidence type="ECO:0000259" key="2">
    <source>
        <dbReference type="Pfam" id="PF20616"/>
    </source>
</evidence>